<evidence type="ECO:0000256" key="5">
    <source>
        <dbReference type="ARBA" id="ARBA00022679"/>
    </source>
</evidence>
<comment type="pathway">
    <text evidence="2 11">Cofactor biosynthesis; NAD(+) biosynthesis; deamido-NAD(+) from nicotinate D-ribonucleotide: step 1/1.</text>
</comment>
<evidence type="ECO:0000256" key="1">
    <source>
        <dbReference type="ARBA" id="ARBA00002324"/>
    </source>
</evidence>
<evidence type="ECO:0000256" key="9">
    <source>
        <dbReference type="ARBA" id="ARBA00023027"/>
    </source>
</evidence>
<dbReference type="NCBIfam" id="TIGR00125">
    <property type="entry name" value="cyt_tran_rel"/>
    <property type="match status" value="1"/>
</dbReference>
<dbReference type="GO" id="GO:0005524">
    <property type="term" value="F:ATP binding"/>
    <property type="evidence" value="ECO:0007669"/>
    <property type="project" value="UniProtKB-KW"/>
</dbReference>
<dbReference type="CDD" id="cd02165">
    <property type="entry name" value="NMNAT"/>
    <property type="match status" value="1"/>
</dbReference>
<dbReference type="NCBIfam" id="NF000843">
    <property type="entry name" value="PRK00071.2-2"/>
    <property type="match status" value="1"/>
</dbReference>
<evidence type="ECO:0000256" key="8">
    <source>
        <dbReference type="ARBA" id="ARBA00022840"/>
    </source>
</evidence>
<dbReference type="InterPro" id="IPR004821">
    <property type="entry name" value="Cyt_trans-like"/>
</dbReference>
<evidence type="ECO:0000259" key="12">
    <source>
        <dbReference type="Pfam" id="PF01467"/>
    </source>
</evidence>
<dbReference type="InterPro" id="IPR005248">
    <property type="entry name" value="NadD/NMNAT"/>
</dbReference>
<name>A0A7W6HE16_9HYPH</name>
<evidence type="ECO:0000256" key="3">
    <source>
        <dbReference type="ARBA" id="ARBA00009014"/>
    </source>
</evidence>
<dbReference type="NCBIfam" id="TIGR00482">
    <property type="entry name" value="nicotinate (nicotinamide) nucleotide adenylyltransferase"/>
    <property type="match status" value="1"/>
</dbReference>
<sequence>MKHRLADARVHAVDPAALAIPHAEKGMRIGLFGGSFNPPHAGHVLVAETARRRLGLDRVWWIVTPGNPLKDHGQLRPLGERLAAVRRLADGPHAAVTAFEAAHRIRYSADTVALLRLRRPGIRFVWIMGADSLASFHRWQAWRRIAAMLPIAVVDRPGASLATLSAPMARYLEGCRLAERDAAALPFRDPPAWVFLHGPRSPVSSTLIRKAYGNAS</sequence>
<dbReference type="UniPathway" id="UPA00253">
    <property type="reaction ID" value="UER00332"/>
</dbReference>
<dbReference type="GO" id="GO:0004515">
    <property type="term" value="F:nicotinate-nucleotide adenylyltransferase activity"/>
    <property type="evidence" value="ECO:0007669"/>
    <property type="project" value="UniProtKB-UniRule"/>
</dbReference>
<reference evidence="13 14" key="1">
    <citation type="submission" date="2020-08" db="EMBL/GenBank/DDBJ databases">
        <title>Genomic Encyclopedia of Type Strains, Phase IV (KMG-IV): sequencing the most valuable type-strain genomes for metagenomic binning, comparative biology and taxonomic classification.</title>
        <authorList>
            <person name="Goeker M."/>
        </authorList>
    </citation>
    <scope>NUCLEOTIDE SEQUENCE [LARGE SCALE GENOMIC DNA]</scope>
    <source>
        <strain evidence="13 14">DSM 103570</strain>
    </source>
</reference>
<keyword evidence="14" id="KW-1185">Reference proteome</keyword>
<dbReference type="EC" id="2.7.7.18" evidence="11"/>
<evidence type="ECO:0000256" key="4">
    <source>
        <dbReference type="ARBA" id="ARBA00022642"/>
    </source>
</evidence>
<dbReference type="AlphaFoldDB" id="A0A7W6HE16"/>
<evidence type="ECO:0000256" key="11">
    <source>
        <dbReference type="HAMAP-Rule" id="MF_00244"/>
    </source>
</evidence>
<evidence type="ECO:0000256" key="6">
    <source>
        <dbReference type="ARBA" id="ARBA00022695"/>
    </source>
</evidence>
<dbReference type="NCBIfam" id="NF000845">
    <property type="entry name" value="PRK00071.2-4"/>
    <property type="match status" value="1"/>
</dbReference>
<protein>
    <recommendedName>
        <fullName evidence="11">Probable nicotinate-nucleotide adenylyltransferase</fullName>
        <ecNumber evidence="11">2.7.7.18</ecNumber>
    </recommendedName>
    <alternativeName>
        <fullName evidence="11">Deamido-NAD(+) diphosphorylase</fullName>
    </alternativeName>
    <alternativeName>
        <fullName evidence="11">Deamido-NAD(+) pyrophosphorylase</fullName>
    </alternativeName>
    <alternativeName>
        <fullName evidence="11">Nicotinate mononucleotide adenylyltransferase</fullName>
        <shortName evidence="11">NaMN adenylyltransferase</shortName>
    </alternativeName>
</protein>
<dbReference type="HAMAP" id="MF_00244">
    <property type="entry name" value="NaMN_adenylyltr"/>
    <property type="match status" value="1"/>
</dbReference>
<evidence type="ECO:0000313" key="13">
    <source>
        <dbReference type="EMBL" id="MBB4003504.1"/>
    </source>
</evidence>
<comment type="function">
    <text evidence="1 11">Catalyzes the reversible adenylation of nicotinate mononucleotide (NaMN) to nicotinic acid adenine dinucleotide (NaAD).</text>
</comment>
<dbReference type="RefSeq" id="WP_353956211.1">
    <property type="nucleotide sequence ID" value="NZ_JAAAMM010000003.1"/>
</dbReference>
<dbReference type="PANTHER" id="PTHR39321">
    <property type="entry name" value="NICOTINATE-NUCLEOTIDE ADENYLYLTRANSFERASE-RELATED"/>
    <property type="match status" value="1"/>
</dbReference>
<accession>A0A7W6HE16</accession>
<comment type="caution">
    <text evidence="13">The sequence shown here is derived from an EMBL/GenBank/DDBJ whole genome shotgun (WGS) entry which is preliminary data.</text>
</comment>
<evidence type="ECO:0000256" key="2">
    <source>
        <dbReference type="ARBA" id="ARBA00005019"/>
    </source>
</evidence>
<keyword evidence="9 11" id="KW-0520">NAD</keyword>
<dbReference type="GO" id="GO:0009435">
    <property type="term" value="P:NAD+ biosynthetic process"/>
    <property type="evidence" value="ECO:0007669"/>
    <property type="project" value="UniProtKB-UniRule"/>
</dbReference>
<dbReference type="SUPFAM" id="SSF52374">
    <property type="entry name" value="Nucleotidylyl transferase"/>
    <property type="match status" value="1"/>
</dbReference>
<dbReference type="Pfam" id="PF01467">
    <property type="entry name" value="CTP_transf_like"/>
    <property type="match status" value="1"/>
</dbReference>
<keyword evidence="7 11" id="KW-0547">Nucleotide-binding</keyword>
<comment type="similarity">
    <text evidence="3 11">Belongs to the NadD family.</text>
</comment>
<feature type="domain" description="Cytidyltransferase-like" evidence="12">
    <location>
        <begin position="31"/>
        <end position="210"/>
    </location>
</feature>
<evidence type="ECO:0000256" key="7">
    <source>
        <dbReference type="ARBA" id="ARBA00022741"/>
    </source>
</evidence>
<dbReference type="Gene3D" id="3.40.50.620">
    <property type="entry name" value="HUPs"/>
    <property type="match status" value="1"/>
</dbReference>
<dbReference type="EMBL" id="JACIEM010000003">
    <property type="protein sequence ID" value="MBB4003504.1"/>
    <property type="molecule type" value="Genomic_DNA"/>
</dbReference>
<keyword evidence="4 11" id="KW-0662">Pyridine nucleotide biosynthesis</keyword>
<dbReference type="InterPro" id="IPR014729">
    <property type="entry name" value="Rossmann-like_a/b/a_fold"/>
</dbReference>
<keyword evidence="5 11" id="KW-0808">Transferase</keyword>
<keyword evidence="6 11" id="KW-0548">Nucleotidyltransferase</keyword>
<comment type="catalytic activity">
    <reaction evidence="10 11">
        <text>nicotinate beta-D-ribonucleotide + ATP + H(+) = deamido-NAD(+) + diphosphate</text>
        <dbReference type="Rhea" id="RHEA:22860"/>
        <dbReference type="ChEBI" id="CHEBI:15378"/>
        <dbReference type="ChEBI" id="CHEBI:30616"/>
        <dbReference type="ChEBI" id="CHEBI:33019"/>
        <dbReference type="ChEBI" id="CHEBI:57502"/>
        <dbReference type="ChEBI" id="CHEBI:58437"/>
        <dbReference type="EC" id="2.7.7.18"/>
    </reaction>
</comment>
<organism evidence="13 14">
    <name type="scientific">Aurantimonas endophytica</name>
    <dbReference type="NCBI Taxonomy" id="1522175"/>
    <lineage>
        <taxon>Bacteria</taxon>
        <taxon>Pseudomonadati</taxon>
        <taxon>Pseudomonadota</taxon>
        <taxon>Alphaproteobacteria</taxon>
        <taxon>Hyphomicrobiales</taxon>
        <taxon>Aurantimonadaceae</taxon>
        <taxon>Aurantimonas</taxon>
    </lineage>
</organism>
<evidence type="ECO:0000313" key="14">
    <source>
        <dbReference type="Proteomes" id="UP000588647"/>
    </source>
</evidence>
<gene>
    <name evidence="11" type="primary">nadD</name>
    <name evidence="13" type="ORF">GGR03_002585</name>
</gene>
<dbReference type="PANTHER" id="PTHR39321:SF3">
    <property type="entry name" value="PHOSPHOPANTETHEINE ADENYLYLTRANSFERASE"/>
    <property type="match status" value="1"/>
</dbReference>
<evidence type="ECO:0000256" key="10">
    <source>
        <dbReference type="ARBA" id="ARBA00048721"/>
    </source>
</evidence>
<dbReference type="Proteomes" id="UP000588647">
    <property type="component" value="Unassembled WGS sequence"/>
</dbReference>
<proteinExistence type="inferred from homology"/>
<keyword evidence="8 11" id="KW-0067">ATP-binding</keyword>